<evidence type="ECO:0000313" key="3">
    <source>
        <dbReference type="Proteomes" id="UP000028186"/>
    </source>
</evidence>
<dbReference type="KEGG" id="ngl:RG1141_CH08980"/>
<dbReference type="RefSeq" id="WP_038541371.1">
    <property type="nucleotide sequence ID" value="NZ_HG938355.1"/>
</dbReference>
<dbReference type="PATRIC" id="fig|1028801.3.peg.920"/>
<dbReference type="EMBL" id="HG938355">
    <property type="protein sequence ID" value="CDN53258.1"/>
    <property type="molecule type" value="Genomic_DNA"/>
</dbReference>
<evidence type="ECO:0000313" key="2">
    <source>
        <dbReference type="EMBL" id="CDN53258.1"/>
    </source>
</evidence>
<dbReference type="SUPFAM" id="SSF51735">
    <property type="entry name" value="NAD(P)-binding Rossmann-fold domains"/>
    <property type="match status" value="1"/>
</dbReference>
<organism evidence="2 3">
    <name type="scientific">Neorhizobium galegae bv. officinalis bv. officinalis str. HAMBI 1141</name>
    <dbReference type="NCBI Taxonomy" id="1028801"/>
    <lineage>
        <taxon>Bacteria</taxon>
        <taxon>Pseudomonadati</taxon>
        <taxon>Pseudomonadota</taxon>
        <taxon>Alphaproteobacteria</taxon>
        <taxon>Hyphomicrobiales</taxon>
        <taxon>Rhizobiaceae</taxon>
        <taxon>Rhizobium/Agrobacterium group</taxon>
        <taxon>Neorhizobium</taxon>
    </lineage>
</organism>
<dbReference type="PANTHER" id="PTHR42879">
    <property type="entry name" value="3-OXOACYL-(ACYL-CARRIER-PROTEIN) REDUCTASE"/>
    <property type="match status" value="1"/>
</dbReference>
<dbReference type="Pfam" id="PF13561">
    <property type="entry name" value="adh_short_C2"/>
    <property type="match status" value="1"/>
</dbReference>
<dbReference type="eggNOG" id="COG1028">
    <property type="taxonomic scope" value="Bacteria"/>
</dbReference>
<gene>
    <name evidence="2" type="ORF">RG1141_CH08980</name>
</gene>
<comment type="similarity">
    <text evidence="1">Belongs to the short-chain dehydrogenases/reductases (SDR) family.</text>
</comment>
<dbReference type="AlphaFoldDB" id="A0A068T450"/>
<name>A0A068T450_NEOGA</name>
<dbReference type="CDD" id="cd05344">
    <property type="entry name" value="BKR_like_SDR_like"/>
    <property type="match status" value="1"/>
</dbReference>
<accession>A0A068T450</accession>
<dbReference type="Gene3D" id="3.40.50.720">
    <property type="entry name" value="NAD(P)-binding Rossmann-like Domain"/>
    <property type="match status" value="1"/>
</dbReference>
<dbReference type="Proteomes" id="UP000028186">
    <property type="component" value="Chromosome I"/>
</dbReference>
<sequence>MDLGLNGKRALVLASSRGLGLGIAKALASEGAHVLLVGRSGERLADNCKAINAEGQVKANGGKADWVWGDLSEENFVEAMKTAVKEKLGGIDILVNNTGGPTPGTAEDMTADKLDIFFQSMVLRVITLTNAFLPQMKEQGWGRILTCASSGVYEPIANLALSNTLRSALVGWNKTIATEVAGFGITCNMLLPGRIHTDRIDELDGANAKRTGKSVEEIRSASLKTIPAGRLGRVEEFAAAGAFLCSVPASYVTGTMLRVDGGASRSI</sequence>
<dbReference type="InterPro" id="IPR002347">
    <property type="entry name" value="SDR_fam"/>
</dbReference>
<dbReference type="PRINTS" id="PR00081">
    <property type="entry name" value="GDHRDH"/>
</dbReference>
<proteinExistence type="inferred from homology"/>
<dbReference type="PANTHER" id="PTHR42879:SF6">
    <property type="entry name" value="NADPH-DEPENDENT REDUCTASE BACG"/>
    <property type="match status" value="1"/>
</dbReference>
<reference evidence="3" key="1">
    <citation type="journal article" date="2014" name="BMC Genomics">
        <title>Genome sequencing of two Neorhizobium galegae strains reveals a noeT gene responsible for the unusual acetylation of the nodulation factors.</title>
        <authorList>
            <person name="Osterman J."/>
            <person name="Marsh J."/>
            <person name="Laine P.K."/>
            <person name="Zeng Z."/>
            <person name="Alatalo E."/>
            <person name="Sullivan J.T."/>
            <person name="Young J.P."/>
            <person name="Thomas-Oates J."/>
            <person name="Paulin L."/>
            <person name="Lindstrom K."/>
        </authorList>
    </citation>
    <scope>NUCLEOTIDE SEQUENCE [LARGE SCALE GENOMIC DNA]</scope>
    <source>
        <strain evidence="3">HAMBI 1141</strain>
    </source>
</reference>
<evidence type="ECO:0000256" key="1">
    <source>
        <dbReference type="ARBA" id="ARBA00006484"/>
    </source>
</evidence>
<dbReference type="HOGENOM" id="CLU_010194_1_2_5"/>
<protein>
    <submittedName>
        <fullName evidence="2">Short-chain dehydrogenase/reductase SDR</fullName>
    </submittedName>
</protein>
<dbReference type="InterPro" id="IPR050259">
    <property type="entry name" value="SDR"/>
</dbReference>
<dbReference type="InterPro" id="IPR036291">
    <property type="entry name" value="NAD(P)-bd_dom_sf"/>
</dbReference>